<reference evidence="2" key="2">
    <citation type="submission" date="2021-03" db="UniProtKB">
        <authorList>
            <consortium name="EnsemblPlants"/>
        </authorList>
    </citation>
    <scope>IDENTIFICATION</scope>
</reference>
<dbReference type="PROSITE" id="PS50013">
    <property type="entry name" value="CHROMO_2"/>
    <property type="match status" value="1"/>
</dbReference>
<dbReference type="InterPro" id="IPR000953">
    <property type="entry name" value="Chromo/chromo_shadow_dom"/>
</dbReference>
<dbReference type="Pfam" id="PF24626">
    <property type="entry name" value="SH3_Tf2-1"/>
    <property type="match status" value="1"/>
</dbReference>
<evidence type="ECO:0000313" key="3">
    <source>
        <dbReference type="Proteomes" id="UP000596660"/>
    </source>
</evidence>
<dbReference type="CDD" id="cd00024">
    <property type="entry name" value="CD_CSD"/>
    <property type="match status" value="1"/>
</dbReference>
<dbReference type="PANTHER" id="PTHR46148">
    <property type="entry name" value="CHROMO DOMAIN-CONTAINING PROTEIN"/>
    <property type="match status" value="1"/>
</dbReference>
<dbReference type="SMART" id="SM00298">
    <property type="entry name" value="CHROMO"/>
    <property type="match status" value="1"/>
</dbReference>
<dbReference type="InterPro" id="IPR023780">
    <property type="entry name" value="Chromo_domain"/>
</dbReference>
<keyword evidence="3" id="KW-1185">Reference proteome</keyword>
<dbReference type="EnsemblPlants" id="AUR62022350-RA">
    <property type="protein sequence ID" value="AUR62022350-RA:cds"/>
    <property type="gene ID" value="AUR62022350"/>
</dbReference>
<name>A0A803M2A2_CHEQI</name>
<organism evidence="2 3">
    <name type="scientific">Chenopodium quinoa</name>
    <name type="common">Quinoa</name>
    <dbReference type="NCBI Taxonomy" id="63459"/>
    <lineage>
        <taxon>Eukaryota</taxon>
        <taxon>Viridiplantae</taxon>
        <taxon>Streptophyta</taxon>
        <taxon>Embryophyta</taxon>
        <taxon>Tracheophyta</taxon>
        <taxon>Spermatophyta</taxon>
        <taxon>Magnoliopsida</taxon>
        <taxon>eudicotyledons</taxon>
        <taxon>Gunneridae</taxon>
        <taxon>Pentapetalae</taxon>
        <taxon>Caryophyllales</taxon>
        <taxon>Chenopodiaceae</taxon>
        <taxon>Chenopodioideae</taxon>
        <taxon>Atripliceae</taxon>
        <taxon>Chenopodium</taxon>
    </lineage>
</organism>
<accession>A0A803M2A2</accession>
<dbReference type="InterPro" id="IPR016197">
    <property type="entry name" value="Chromo-like_dom_sf"/>
</dbReference>
<dbReference type="InterPro" id="IPR056924">
    <property type="entry name" value="SH3_Tf2-1"/>
</dbReference>
<feature type="domain" description="Chromo" evidence="1">
    <location>
        <begin position="106"/>
        <end position="148"/>
    </location>
</feature>
<protein>
    <recommendedName>
        <fullName evidence="1">Chromo domain-containing protein</fullName>
    </recommendedName>
</protein>
<dbReference type="AlphaFoldDB" id="A0A803M2A2"/>
<dbReference type="Gramene" id="AUR62022350-RA">
    <property type="protein sequence ID" value="AUR62022350-RA:cds"/>
    <property type="gene ID" value="AUR62022350"/>
</dbReference>
<reference evidence="2" key="1">
    <citation type="journal article" date="2017" name="Nature">
        <title>The genome of Chenopodium quinoa.</title>
        <authorList>
            <person name="Jarvis D.E."/>
            <person name="Ho Y.S."/>
            <person name="Lightfoot D.J."/>
            <person name="Schmoeckel S.M."/>
            <person name="Li B."/>
            <person name="Borm T.J.A."/>
            <person name="Ohyanagi H."/>
            <person name="Mineta K."/>
            <person name="Michell C.T."/>
            <person name="Saber N."/>
            <person name="Kharbatia N.M."/>
            <person name="Rupper R.R."/>
            <person name="Sharp A.R."/>
            <person name="Dally N."/>
            <person name="Boughton B.A."/>
            <person name="Woo Y.H."/>
            <person name="Gao G."/>
            <person name="Schijlen E.G.W.M."/>
            <person name="Guo X."/>
            <person name="Momin A.A."/>
            <person name="Negrao S."/>
            <person name="Al-Babili S."/>
            <person name="Gehring C."/>
            <person name="Roessner U."/>
            <person name="Jung C."/>
            <person name="Murphy K."/>
            <person name="Arold S.T."/>
            <person name="Gojobori T."/>
            <person name="van der Linden C.G."/>
            <person name="van Loo E.N."/>
            <person name="Jellen E.N."/>
            <person name="Maughan P.J."/>
            <person name="Tester M."/>
        </authorList>
    </citation>
    <scope>NUCLEOTIDE SEQUENCE [LARGE SCALE GENOMIC DNA]</scope>
    <source>
        <strain evidence="2">cv. PI 614886</strain>
    </source>
</reference>
<sequence length="345" mass="39571">MKKYEDKGKRPLEFNVGDKVLLKLTPQIWKKISTKTAQRALIPRYDGPFEVLKKVGAVAYRLQLPERLKVHPTFHVSYLKPYYEDTEALHLISKRNPPSNWKQFTKEVEKILDRSMSGQSKKNRRVEFLVQWKNCPEAEALWERDTTLWQFKGVRFFKWGRFVRPLLGHARHAKVHWMGIGPKGWGQHSVIVLLSLACSLVFQAWSHIKLFRGSSASCGWGLAIGASLAKAMVHAKARGEPLLVRAWPRLQSDVMLGQRHDAPKQRDAWVVMRCLRSDAMLGLWLGVCEAARLVRYNATLTKRCVALRTNADMRRGTLEANRCVGCEARCRLGIDAMVGELDDDW</sequence>
<dbReference type="Gene3D" id="2.40.50.40">
    <property type="match status" value="1"/>
</dbReference>
<dbReference type="PANTHER" id="PTHR46148:SF52">
    <property type="entry name" value="OS04G0603800 PROTEIN"/>
    <property type="match status" value="1"/>
</dbReference>
<evidence type="ECO:0000313" key="2">
    <source>
        <dbReference type="EnsemblPlants" id="AUR62022350-RA:cds"/>
    </source>
</evidence>
<dbReference type="SUPFAM" id="SSF54160">
    <property type="entry name" value="Chromo domain-like"/>
    <property type="match status" value="1"/>
</dbReference>
<evidence type="ECO:0000259" key="1">
    <source>
        <dbReference type="PROSITE" id="PS50013"/>
    </source>
</evidence>
<dbReference type="Pfam" id="PF00385">
    <property type="entry name" value="Chromo"/>
    <property type="match status" value="1"/>
</dbReference>
<dbReference type="Proteomes" id="UP000596660">
    <property type="component" value="Unplaced"/>
</dbReference>
<proteinExistence type="predicted"/>